<accession>A0ABW5DP92</accession>
<proteinExistence type="predicted"/>
<dbReference type="SMART" id="SM00849">
    <property type="entry name" value="Lactamase_B"/>
    <property type="match status" value="1"/>
</dbReference>
<dbReference type="PANTHER" id="PTHR42663">
    <property type="entry name" value="HYDROLASE C777.06C-RELATED-RELATED"/>
    <property type="match status" value="1"/>
</dbReference>
<keyword evidence="3" id="KW-1185">Reference proteome</keyword>
<organism evidence="2 3">
    <name type="scientific">Lacibacterium aquatile</name>
    <dbReference type="NCBI Taxonomy" id="1168082"/>
    <lineage>
        <taxon>Bacteria</taxon>
        <taxon>Pseudomonadati</taxon>
        <taxon>Pseudomonadota</taxon>
        <taxon>Alphaproteobacteria</taxon>
        <taxon>Rhodospirillales</taxon>
        <taxon>Rhodospirillaceae</taxon>
    </lineage>
</organism>
<sequence length="259" mass="28746">MRITILGCGGSGGVPMVGGDWGKCDPAEPRNARTRCSILVEEAGRRLLVDTSPDLRAQMLAAKVDGLEAVLWTHSHADHLNGIDDLRAINRLINRPLPVYGPPETIAHVQRSFAYVFEPLPDGVQNFYKPVLVPSVIEPGDHLQIAGMDILALEQDHGFSRSYAYRFGRFAYSTDVVRMSEETLTALEGIDVWIVDAFRHAPHTTHSHVAQTLGWIERLKPKRAILTHMTDDMDYRSLLSELPSGVEPAYDGMVIEVQP</sequence>
<name>A0ABW5DP92_9PROT</name>
<reference evidence="3" key="1">
    <citation type="journal article" date="2019" name="Int. J. Syst. Evol. Microbiol.">
        <title>The Global Catalogue of Microorganisms (GCM) 10K type strain sequencing project: providing services to taxonomists for standard genome sequencing and annotation.</title>
        <authorList>
            <consortium name="The Broad Institute Genomics Platform"/>
            <consortium name="The Broad Institute Genome Sequencing Center for Infectious Disease"/>
            <person name="Wu L."/>
            <person name="Ma J."/>
        </authorList>
    </citation>
    <scope>NUCLEOTIDE SEQUENCE [LARGE SCALE GENOMIC DNA]</scope>
    <source>
        <strain evidence="3">CGMCC 1.19062</strain>
    </source>
</reference>
<gene>
    <name evidence="2" type="ORF">ACFSM5_06745</name>
</gene>
<dbReference type="PANTHER" id="PTHR42663:SF6">
    <property type="entry name" value="HYDROLASE C777.06C-RELATED"/>
    <property type="match status" value="1"/>
</dbReference>
<dbReference type="Proteomes" id="UP001597295">
    <property type="component" value="Unassembled WGS sequence"/>
</dbReference>
<dbReference type="EMBL" id="JBHUIP010000004">
    <property type="protein sequence ID" value="MFD2262580.1"/>
    <property type="molecule type" value="Genomic_DNA"/>
</dbReference>
<dbReference type="SUPFAM" id="SSF56281">
    <property type="entry name" value="Metallo-hydrolase/oxidoreductase"/>
    <property type="match status" value="1"/>
</dbReference>
<dbReference type="Gene3D" id="3.60.15.10">
    <property type="entry name" value="Ribonuclease Z/Hydroxyacylglutathione hydrolase-like"/>
    <property type="match status" value="1"/>
</dbReference>
<dbReference type="RefSeq" id="WP_379875538.1">
    <property type="nucleotide sequence ID" value="NZ_JBHUIP010000004.1"/>
</dbReference>
<dbReference type="InterPro" id="IPR001279">
    <property type="entry name" value="Metallo-B-lactamas"/>
</dbReference>
<dbReference type="Pfam" id="PF12706">
    <property type="entry name" value="Lactamase_B_2"/>
    <property type="match status" value="1"/>
</dbReference>
<evidence type="ECO:0000313" key="2">
    <source>
        <dbReference type="EMBL" id="MFD2262580.1"/>
    </source>
</evidence>
<comment type="caution">
    <text evidence="2">The sequence shown here is derived from an EMBL/GenBank/DDBJ whole genome shotgun (WGS) entry which is preliminary data.</text>
</comment>
<dbReference type="InterPro" id="IPR036866">
    <property type="entry name" value="RibonucZ/Hydroxyglut_hydro"/>
</dbReference>
<dbReference type="CDD" id="cd16279">
    <property type="entry name" value="metallo-hydrolase-like_MBL-fold"/>
    <property type="match status" value="1"/>
</dbReference>
<evidence type="ECO:0000313" key="3">
    <source>
        <dbReference type="Proteomes" id="UP001597295"/>
    </source>
</evidence>
<evidence type="ECO:0000259" key="1">
    <source>
        <dbReference type="SMART" id="SM00849"/>
    </source>
</evidence>
<feature type="domain" description="Metallo-beta-lactamase" evidence="1">
    <location>
        <begin position="34"/>
        <end position="228"/>
    </location>
</feature>
<protein>
    <submittedName>
        <fullName evidence="2">MBL fold metallo-hydrolase</fullName>
    </submittedName>
</protein>